<proteinExistence type="inferred from homology"/>
<dbReference type="Proteomes" id="UP000249808">
    <property type="component" value="Unassembled WGS sequence"/>
</dbReference>
<dbReference type="SUPFAM" id="SSF55681">
    <property type="entry name" value="Class II aaRS and biotin synthetases"/>
    <property type="match status" value="1"/>
</dbReference>
<dbReference type="GO" id="GO:0000049">
    <property type="term" value="F:tRNA binding"/>
    <property type="evidence" value="ECO:0007669"/>
    <property type="project" value="InterPro"/>
</dbReference>
<dbReference type="GO" id="GO:0006432">
    <property type="term" value="P:phenylalanyl-tRNA aminoacylation"/>
    <property type="evidence" value="ECO:0007669"/>
    <property type="project" value="UniProtKB-UniRule"/>
</dbReference>
<evidence type="ECO:0000256" key="12">
    <source>
        <dbReference type="ARBA" id="ARBA00049255"/>
    </source>
</evidence>
<evidence type="ECO:0000256" key="7">
    <source>
        <dbReference type="ARBA" id="ARBA00022741"/>
    </source>
</evidence>
<sequence>MELKDKLQALKEEAVQKVQSISEKKELQDIKVSYLGKKGVITGLMKEMKSLPNEEKPKFGQLVNDARQTVEKAIAEVEEKIQRELINRKLASETVDITLPGKELTSGASHPLNRIVEDIEDLFVGLGYEVVEGYEVESDYYNFEALNLPKSHPARDMQDSFYISEEVLMRTHTSPVQARTLESRKGEGPVKIICPGKVYRRDSDDATHSHQFTQIEGLVVDENIKMSDLKGTLEYFAKKMFGEDREIRLRPSFFPFTEPSVEVDISCFKCKGKGCNVCKGTGWIEILGAGMVHPNVLEMAGFDSKKYSGFAFGMGPDRIAMLKYGIEDIRHFYTNDLRFVTQFLRAEDGGNVDVSK</sequence>
<comment type="similarity">
    <text evidence="2 13">Belongs to the class-II aminoacyl-tRNA synthetase family. Phe-tRNA synthetase alpha subunit type 1 subfamily.</text>
</comment>
<keyword evidence="9 13" id="KW-0460">Magnesium</keyword>
<dbReference type="InterPro" id="IPR022911">
    <property type="entry name" value="Phe_tRNA_ligase_alpha1_bac"/>
</dbReference>
<feature type="domain" description="Aminoacyl-transfer RNA synthetases class-II family profile" evidence="14">
    <location>
        <begin position="113"/>
        <end position="342"/>
    </location>
</feature>
<keyword evidence="10 13" id="KW-0648">Protein biosynthesis</keyword>
<dbReference type="GO" id="GO:0000287">
    <property type="term" value="F:magnesium ion binding"/>
    <property type="evidence" value="ECO:0007669"/>
    <property type="project" value="UniProtKB-UniRule"/>
</dbReference>
<dbReference type="InterPro" id="IPR010978">
    <property type="entry name" value="tRNA-bd_arm"/>
</dbReference>
<gene>
    <name evidence="13" type="primary">pheS</name>
    <name evidence="15" type="ORF">BHU61_06015</name>
</gene>
<evidence type="ECO:0000256" key="5">
    <source>
        <dbReference type="ARBA" id="ARBA00022598"/>
    </source>
</evidence>
<evidence type="ECO:0000256" key="13">
    <source>
        <dbReference type="HAMAP-Rule" id="MF_00281"/>
    </source>
</evidence>
<evidence type="ECO:0000256" key="2">
    <source>
        <dbReference type="ARBA" id="ARBA00010207"/>
    </source>
</evidence>
<evidence type="ECO:0000256" key="1">
    <source>
        <dbReference type="ARBA" id="ARBA00004496"/>
    </source>
</evidence>
<evidence type="ECO:0000256" key="11">
    <source>
        <dbReference type="ARBA" id="ARBA00023146"/>
    </source>
</evidence>
<dbReference type="GO" id="GO:0004826">
    <property type="term" value="F:phenylalanine-tRNA ligase activity"/>
    <property type="evidence" value="ECO:0007669"/>
    <property type="project" value="UniProtKB-UniRule"/>
</dbReference>
<comment type="catalytic activity">
    <reaction evidence="12 13">
        <text>tRNA(Phe) + L-phenylalanine + ATP = L-phenylalanyl-tRNA(Phe) + AMP + diphosphate + H(+)</text>
        <dbReference type="Rhea" id="RHEA:19413"/>
        <dbReference type="Rhea" id="RHEA-COMP:9668"/>
        <dbReference type="Rhea" id="RHEA-COMP:9699"/>
        <dbReference type="ChEBI" id="CHEBI:15378"/>
        <dbReference type="ChEBI" id="CHEBI:30616"/>
        <dbReference type="ChEBI" id="CHEBI:33019"/>
        <dbReference type="ChEBI" id="CHEBI:58095"/>
        <dbReference type="ChEBI" id="CHEBI:78442"/>
        <dbReference type="ChEBI" id="CHEBI:78531"/>
        <dbReference type="ChEBI" id="CHEBI:456215"/>
        <dbReference type="EC" id="6.1.1.20"/>
    </reaction>
</comment>
<keyword evidence="8 13" id="KW-0067">ATP-binding</keyword>
<dbReference type="HAMAP" id="MF_00281">
    <property type="entry name" value="Phe_tRNA_synth_alpha1"/>
    <property type="match status" value="1"/>
</dbReference>
<dbReference type="InterPro" id="IPR006195">
    <property type="entry name" value="aa-tRNA-synth_II"/>
</dbReference>
<evidence type="ECO:0000256" key="6">
    <source>
        <dbReference type="ARBA" id="ARBA00022723"/>
    </source>
</evidence>
<protein>
    <recommendedName>
        <fullName evidence="13">Phenylalanine--tRNA ligase alpha subunit</fullName>
        <ecNumber evidence="13">6.1.1.20</ecNumber>
    </recommendedName>
    <alternativeName>
        <fullName evidence="13">Phenylalanyl-tRNA synthetase alpha subunit</fullName>
        <shortName evidence="13">PheRS</shortName>
    </alternativeName>
</protein>
<keyword evidence="6 13" id="KW-0479">Metal-binding</keyword>
<dbReference type="Pfam" id="PF01409">
    <property type="entry name" value="tRNA-synt_2d"/>
    <property type="match status" value="1"/>
</dbReference>
<keyword evidence="11 13" id="KW-0030">Aminoacyl-tRNA synthetase</keyword>
<dbReference type="GO" id="GO:0005524">
    <property type="term" value="F:ATP binding"/>
    <property type="evidence" value="ECO:0007669"/>
    <property type="project" value="UniProtKB-UniRule"/>
</dbReference>
<dbReference type="InterPro" id="IPR004188">
    <property type="entry name" value="Phe-tRNA_ligase_II_N"/>
</dbReference>
<evidence type="ECO:0000256" key="3">
    <source>
        <dbReference type="ARBA" id="ARBA00011209"/>
    </source>
</evidence>
<evidence type="ECO:0000256" key="4">
    <source>
        <dbReference type="ARBA" id="ARBA00022490"/>
    </source>
</evidence>
<name>A0A327ZZL5_9STAP</name>
<evidence type="ECO:0000313" key="16">
    <source>
        <dbReference type="Proteomes" id="UP000249808"/>
    </source>
</evidence>
<dbReference type="GO" id="GO:0140096">
    <property type="term" value="F:catalytic activity, acting on a protein"/>
    <property type="evidence" value="ECO:0007669"/>
    <property type="project" value="UniProtKB-ARBA"/>
</dbReference>
<organism evidence="15 16">
    <name type="scientific">Macrococcus epidermidis</name>
    <dbReference type="NCBI Taxonomy" id="1902580"/>
    <lineage>
        <taxon>Bacteria</taxon>
        <taxon>Bacillati</taxon>
        <taxon>Bacillota</taxon>
        <taxon>Bacilli</taxon>
        <taxon>Bacillales</taxon>
        <taxon>Staphylococcaceae</taxon>
        <taxon>Macrococcus</taxon>
    </lineage>
</organism>
<dbReference type="EC" id="6.1.1.20" evidence="13"/>
<dbReference type="InterPro" id="IPR002319">
    <property type="entry name" value="Phenylalanyl-tRNA_Synthase"/>
</dbReference>
<comment type="subcellular location">
    <subcellularLocation>
        <location evidence="1 13">Cytoplasm</location>
    </subcellularLocation>
</comment>
<comment type="subunit">
    <text evidence="3 13">Tetramer of two alpha and two beta subunits.</text>
</comment>
<dbReference type="RefSeq" id="WP_111715362.1">
    <property type="nucleotide sequence ID" value="NZ_CP073819.1"/>
</dbReference>
<dbReference type="NCBIfam" id="TIGR00468">
    <property type="entry name" value="pheS"/>
    <property type="match status" value="1"/>
</dbReference>
<evidence type="ECO:0000256" key="10">
    <source>
        <dbReference type="ARBA" id="ARBA00022917"/>
    </source>
</evidence>
<dbReference type="InterPro" id="IPR045864">
    <property type="entry name" value="aa-tRNA-synth_II/BPL/LPL"/>
</dbReference>
<evidence type="ECO:0000313" key="15">
    <source>
        <dbReference type="EMBL" id="RAK47014.1"/>
    </source>
</evidence>
<dbReference type="FunFam" id="3.30.930.10:FF:000003">
    <property type="entry name" value="Phenylalanine--tRNA ligase alpha subunit"/>
    <property type="match status" value="1"/>
</dbReference>
<dbReference type="AlphaFoldDB" id="A0A327ZZL5"/>
<keyword evidence="7 13" id="KW-0547">Nucleotide-binding</keyword>
<evidence type="ECO:0000256" key="9">
    <source>
        <dbReference type="ARBA" id="ARBA00022842"/>
    </source>
</evidence>
<evidence type="ECO:0000259" key="14">
    <source>
        <dbReference type="PROSITE" id="PS50862"/>
    </source>
</evidence>
<dbReference type="GO" id="GO:0005737">
    <property type="term" value="C:cytoplasm"/>
    <property type="evidence" value="ECO:0007669"/>
    <property type="project" value="UniProtKB-SubCell"/>
</dbReference>
<keyword evidence="5 13" id="KW-0436">Ligase</keyword>
<accession>A0A327ZZL5</accession>
<feature type="binding site" evidence="13">
    <location>
        <position position="258"/>
    </location>
    <ligand>
        <name>Mg(2+)</name>
        <dbReference type="ChEBI" id="CHEBI:18420"/>
        <note>shared with beta subunit</note>
    </ligand>
</feature>
<dbReference type="SUPFAM" id="SSF46589">
    <property type="entry name" value="tRNA-binding arm"/>
    <property type="match status" value="1"/>
</dbReference>
<keyword evidence="16" id="KW-1185">Reference proteome</keyword>
<dbReference type="Pfam" id="PF02912">
    <property type="entry name" value="Phe_tRNA-synt_N"/>
    <property type="match status" value="1"/>
</dbReference>
<dbReference type="PANTHER" id="PTHR11538">
    <property type="entry name" value="PHENYLALANYL-TRNA SYNTHETASE"/>
    <property type="match status" value="1"/>
</dbReference>
<dbReference type="Gene3D" id="3.30.930.10">
    <property type="entry name" value="Bira Bifunctional Protein, Domain 2"/>
    <property type="match status" value="1"/>
</dbReference>
<dbReference type="EMBL" id="PZJH01000001">
    <property type="protein sequence ID" value="RAK47014.1"/>
    <property type="molecule type" value="Genomic_DNA"/>
</dbReference>
<dbReference type="PROSITE" id="PS50862">
    <property type="entry name" value="AA_TRNA_LIGASE_II"/>
    <property type="match status" value="1"/>
</dbReference>
<reference evidence="15 16" key="1">
    <citation type="journal article" date="2018" name="Front. Microbiol.">
        <title>Description and Comparative Genomics of Macrococcus caseolyticus subsp. hominis subsp. nov., Macrococcus goetzii sp. nov., Macrococcus epidermidis sp. nov., and Macrococcus bohemicus sp. nov., Novel Macrococci From Human Clinical Material With Virulence Potential and Suspected Uptake of Foreign DNA by Natural Transformation.</title>
        <authorList>
            <person name="Maslanova I."/>
            <person name="Wertheimer Z."/>
            <person name="Sedlacek I."/>
            <person name="Svec P."/>
            <person name="Indrakova A."/>
            <person name="Kovarovic V."/>
            <person name="Schumann P."/>
            <person name="Sproer C."/>
            <person name="Kralova S."/>
            <person name="Sedo O."/>
            <person name="Kristofova L."/>
            <person name="Vrbovska V."/>
            <person name="Fuzik T."/>
            <person name="Petras P."/>
            <person name="Zdrahal Z."/>
            <person name="Ruzickova V."/>
            <person name="Doskar J."/>
            <person name="Pantucek R."/>
        </authorList>
    </citation>
    <scope>NUCLEOTIDE SEQUENCE [LARGE SCALE GENOMIC DNA]</scope>
    <source>
        <strain evidence="15 16">01/688</strain>
    </source>
</reference>
<dbReference type="GO" id="GO:0016740">
    <property type="term" value="F:transferase activity"/>
    <property type="evidence" value="ECO:0007669"/>
    <property type="project" value="UniProtKB-ARBA"/>
</dbReference>
<dbReference type="InterPro" id="IPR004529">
    <property type="entry name" value="Phe-tRNA-synth_IIc_asu"/>
</dbReference>
<keyword evidence="4 13" id="KW-0963">Cytoplasm</keyword>
<comment type="caution">
    <text evidence="15">The sequence shown here is derived from an EMBL/GenBank/DDBJ whole genome shotgun (WGS) entry which is preliminary data.</text>
</comment>
<dbReference type="CDD" id="cd00496">
    <property type="entry name" value="PheRS_alpha_core"/>
    <property type="match status" value="1"/>
</dbReference>
<comment type="cofactor">
    <cofactor evidence="13">
        <name>Mg(2+)</name>
        <dbReference type="ChEBI" id="CHEBI:18420"/>
    </cofactor>
    <text evidence="13">Binds 2 magnesium ions per tetramer.</text>
</comment>
<dbReference type="PANTHER" id="PTHR11538:SF41">
    <property type="entry name" value="PHENYLALANINE--TRNA LIGASE, MITOCHONDRIAL"/>
    <property type="match status" value="1"/>
</dbReference>
<evidence type="ECO:0000256" key="8">
    <source>
        <dbReference type="ARBA" id="ARBA00022840"/>
    </source>
</evidence>